<dbReference type="OrthoDB" id="2293831at2"/>
<dbReference type="AlphaFoldDB" id="A0A1B2IXQ9"/>
<dbReference type="RefSeq" id="WP_065902198.1">
    <property type="nucleotide sequence ID" value="NZ_CP014912.1"/>
</dbReference>
<keyword evidence="2" id="KW-1185">Reference proteome</keyword>
<dbReference type="EMBL" id="CP014924">
    <property type="protein sequence ID" value="ANZ66864.1"/>
    <property type="molecule type" value="Genomic_DNA"/>
</dbReference>
<dbReference type="Proteomes" id="UP000093267">
    <property type="component" value="Chromosome"/>
</dbReference>
<reference evidence="1 2" key="1">
    <citation type="submission" date="2016-03" db="EMBL/GenBank/DDBJ databases">
        <title>Pediococcus and Lactobacillus from brewery environment - whole genome sequencing and assembly.</title>
        <authorList>
            <person name="Behr J."/>
            <person name="Geissler A.J."/>
            <person name="Vogel R.F."/>
        </authorList>
    </citation>
    <scope>NUCLEOTIDE SEQUENCE [LARGE SCALE GENOMIC DNA]</scope>
    <source>
        <strain evidence="1 2">TMW 1.1995</strain>
    </source>
</reference>
<accession>A0A1B2IXQ9</accession>
<protein>
    <submittedName>
        <fullName evidence="1">Uncharacterized protein</fullName>
    </submittedName>
</protein>
<gene>
    <name evidence="1" type="ORF">AYR63_06750</name>
</gene>
<evidence type="ECO:0000313" key="1">
    <source>
        <dbReference type="EMBL" id="ANZ66864.1"/>
    </source>
</evidence>
<sequence>MNDELDVLRTLYQTTKQILITRPLTDTEIATYHEQYSLLTPLGQTKQETALITAYQALIMDNLSFPTHGLFYLMNINTDHTTISLPVSPQQVHDWSVNDRHLLRLFEEKAFLYQGLPVDDTAAMALL</sequence>
<evidence type="ECO:0000313" key="2">
    <source>
        <dbReference type="Proteomes" id="UP000093267"/>
    </source>
</evidence>
<organism evidence="1 2">
    <name type="scientific">Secundilactobacillus paracollinoides</name>
    <dbReference type="NCBI Taxonomy" id="240427"/>
    <lineage>
        <taxon>Bacteria</taxon>
        <taxon>Bacillati</taxon>
        <taxon>Bacillota</taxon>
        <taxon>Bacilli</taxon>
        <taxon>Lactobacillales</taxon>
        <taxon>Lactobacillaceae</taxon>
        <taxon>Secundilactobacillus</taxon>
    </lineage>
</organism>
<name>A0A1B2IXQ9_9LACO</name>
<proteinExistence type="predicted"/>